<gene>
    <name evidence="1" type="ORF">LCGC14_2991540</name>
</gene>
<reference evidence="1" key="1">
    <citation type="journal article" date="2015" name="Nature">
        <title>Complex archaea that bridge the gap between prokaryotes and eukaryotes.</title>
        <authorList>
            <person name="Spang A."/>
            <person name="Saw J.H."/>
            <person name="Jorgensen S.L."/>
            <person name="Zaremba-Niedzwiedzka K."/>
            <person name="Martijn J."/>
            <person name="Lind A.E."/>
            <person name="van Eijk R."/>
            <person name="Schleper C."/>
            <person name="Guy L."/>
            <person name="Ettema T.J."/>
        </authorList>
    </citation>
    <scope>NUCLEOTIDE SEQUENCE</scope>
</reference>
<organism evidence="1">
    <name type="scientific">marine sediment metagenome</name>
    <dbReference type="NCBI Taxonomy" id="412755"/>
    <lineage>
        <taxon>unclassified sequences</taxon>
        <taxon>metagenomes</taxon>
        <taxon>ecological metagenomes</taxon>
    </lineage>
</organism>
<proteinExistence type="predicted"/>
<evidence type="ECO:0000313" key="1">
    <source>
        <dbReference type="EMBL" id="KKK63709.1"/>
    </source>
</evidence>
<name>A0A0F8ZB66_9ZZZZ</name>
<accession>A0A0F8ZB66</accession>
<dbReference type="EMBL" id="LAZR01061369">
    <property type="protein sequence ID" value="KKK63709.1"/>
    <property type="molecule type" value="Genomic_DNA"/>
</dbReference>
<protein>
    <submittedName>
        <fullName evidence="1">Uncharacterized protein</fullName>
    </submittedName>
</protein>
<comment type="caution">
    <text evidence="1">The sequence shown here is derived from an EMBL/GenBank/DDBJ whole genome shotgun (WGS) entry which is preliminary data.</text>
</comment>
<sequence length="73" mass="8295">MNDTQRSLKVDGGFIVCRDCKDGMWEVRPDLSLTCGNCGAKWILHELIIGEQCKVGMCPIESSRVDNYRRCKD</sequence>
<dbReference type="AlphaFoldDB" id="A0A0F8ZB66"/>